<proteinExistence type="inferred from homology"/>
<feature type="region of interest" description="Disordered" evidence="8">
    <location>
        <begin position="322"/>
        <end position="456"/>
    </location>
</feature>
<feature type="non-terminal residue" evidence="10">
    <location>
        <position position="1"/>
    </location>
</feature>
<evidence type="ECO:0000256" key="3">
    <source>
        <dbReference type="ARBA" id="ARBA00022723"/>
    </source>
</evidence>
<evidence type="ECO:0000313" key="11">
    <source>
        <dbReference type="EMBL" id="PAA52721.1"/>
    </source>
</evidence>
<dbReference type="PANTHER" id="PTHR11085">
    <property type="entry name" value="NAD-DEPENDENT PROTEIN DEACYLASE SIRTUIN-5, MITOCHONDRIAL-RELATED"/>
    <property type="match status" value="1"/>
</dbReference>
<feature type="region of interest" description="Disordered" evidence="8">
    <location>
        <begin position="1"/>
        <end position="20"/>
    </location>
</feature>
<feature type="compositionally biased region" description="Polar residues" evidence="8">
    <location>
        <begin position="377"/>
        <end position="390"/>
    </location>
</feature>
<dbReference type="AlphaFoldDB" id="A0A267D9X0"/>
<accession>A0A267D9X0</accession>
<evidence type="ECO:0000256" key="6">
    <source>
        <dbReference type="ARBA" id="ARBA00038170"/>
    </source>
</evidence>
<dbReference type="SUPFAM" id="SSF52467">
    <property type="entry name" value="DHS-like NAD/FAD-binding domain"/>
    <property type="match status" value="1"/>
</dbReference>
<feature type="region of interest" description="Disordered" evidence="8">
    <location>
        <begin position="155"/>
        <end position="183"/>
    </location>
</feature>
<feature type="active site" description="Proton acceptor" evidence="7">
    <location>
        <position position="133"/>
    </location>
</feature>
<dbReference type="GO" id="GO:0070403">
    <property type="term" value="F:NAD+ binding"/>
    <property type="evidence" value="ECO:0007669"/>
    <property type="project" value="InterPro"/>
</dbReference>
<sequence length="456" mass="50245">SANYSAGLSEYSDKGTLGLPETHESQADWELKARQLVDLIRQPGARVVVHTGAGVSTSAGIPDFRGPNGVWTLEREGRTVEAGAKFEEAQPTLTHAALVALETAGFVHYLVTQNVDGLHLRSGFPRNRLSILHGDMFVERCARCGLHRARDQPVETVGQKATGRRCGAPARRGRKKSVKAGGDAGDSVDGICGGQMLDTVLDWEHQLPQVDLRRAREHSSRATVNLTLGTSLQIVPAADLPTMGGKLVIINLQPTKKDAQSYLRINARCDLVMALVCRELLGIDAEEMLRPLLRLQPLRLFSKHTRKSERFPWRFAESDQNQKIDREAQKEAKCEIPSTERTLESSKCTSESAHCTSKSTERTLERISESTERTLESSKCTSESAHCTSESTERTLERISESTERTLESAQRTSSESSNQSIKIKDEVVTDMKKKLEHSSADESNSATATKRSKLA</sequence>
<dbReference type="EC" id="2.3.1.286" evidence="1"/>
<protein>
    <recommendedName>
        <fullName evidence="1">protein acetyllysine N-acetyltransferase</fullName>
        <ecNumber evidence="1">2.3.1.286</ecNumber>
    </recommendedName>
</protein>
<dbReference type="PANTHER" id="PTHR11085:SF12">
    <property type="entry name" value="NAD-DEPENDENT PROTEIN DEACYLASE SIRTUIN-6"/>
    <property type="match status" value="1"/>
</dbReference>
<feature type="compositionally biased region" description="Basic and acidic residues" evidence="8">
    <location>
        <begin position="423"/>
        <end position="441"/>
    </location>
</feature>
<feature type="binding site" evidence="7">
    <location>
        <position position="144"/>
    </location>
    <ligand>
        <name>Zn(2+)</name>
        <dbReference type="ChEBI" id="CHEBI:29105"/>
    </ligand>
</feature>
<dbReference type="EMBL" id="NIVC01005049">
    <property type="protein sequence ID" value="PAA46110.1"/>
    <property type="molecule type" value="Genomic_DNA"/>
</dbReference>
<evidence type="ECO:0000313" key="10">
    <source>
        <dbReference type="EMBL" id="PAA46110.1"/>
    </source>
</evidence>
<dbReference type="GO" id="GO:0141050">
    <property type="term" value="F:histone H3K deacetylase activity"/>
    <property type="evidence" value="ECO:0007669"/>
    <property type="project" value="UniProtKB-ARBA"/>
</dbReference>
<feature type="binding site" evidence="7">
    <location>
        <position position="141"/>
    </location>
    <ligand>
        <name>Zn(2+)</name>
        <dbReference type="ChEBI" id="CHEBI:29105"/>
    </ligand>
</feature>
<dbReference type="Gene3D" id="2.20.28.200">
    <property type="match status" value="1"/>
</dbReference>
<feature type="compositionally biased region" description="Basic and acidic residues" evidence="8">
    <location>
        <begin position="391"/>
        <end position="407"/>
    </location>
</feature>
<dbReference type="GO" id="GO:0046872">
    <property type="term" value="F:metal ion binding"/>
    <property type="evidence" value="ECO:0007669"/>
    <property type="project" value="UniProtKB-KW"/>
</dbReference>
<dbReference type="STRING" id="282301.A0A267D9X0"/>
<feature type="compositionally biased region" description="Basic and acidic residues" evidence="8">
    <location>
        <begin position="322"/>
        <end position="334"/>
    </location>
</feature>
<dbReference type="InterPro" id="IPR029035">
    <property type="entry name" value="DHS-like_NAD/FAD-binding_dom"/>
</dbReference>
<comment type="similarity">
    <text evidence="6">Belongs to the sirtuin family. Class IV subfamily.</text>
</comment>
<dbReference type="EMBL" id="NIVC01000305">
    <property type="protein sequence ID" value="PAA85779.1"/>
    <property type="molecule type" value="Genomic_DNA"/>
</dbReference>
<dbReference type="Proteomes" id="UP000215902">
    <property type="component" value="Unassembled WGS sequence"/>
</dbReference>
<evidence type="ECO:0000256" key="8">
    <source>
        <dbReference type="SAM" id="MobiDB-lite"/>
    </source>
</evidence>
<dbReference type="PROSITE" id="PS50305">
    <property type="entry name" value="SIRTUIN"/>
    <property type="match status" value="1"/>
</dbReference>
<keyword evidence="2" id="KW-0808">Transferase</keyword>
<dbReference type="Pfam" id="PF02146">
    <property type="entry name" value="SIR2"/>
    <property type="match status" value="1"/>
</dbReference>
<evidence type="ECO:0000256" key="4">
    <source>
        <dbReference type="ARBA" id="ARBA00022833"/>
    </source>
</evidence>
<evidence type="ECO:0000256" key="5">
    <source>
        <dbReference type="ARBA" id="ARBA00023027"/>
    </source>
</evidence>
<feature type="domain" description="Deacetylase sirtuin-type" evidence="9">
    <location>
        <begin position="26"/>
        <end position="284"/>
    </location>
</feature>
<reference evidence="10 13" key="1">
    <citation type="submission" date="2017-06" db="EMBL/GenBank/DDBJ databases">
        <title>A platform for efficient transgenesis in Macrostomum lignano, a flatworm model organism for stem cell research.</title>
        <authorList>
            <person name="Berezikov E."/>
        </authorList>
    </citation>
    <scope>NUCLEOTIDE SEQUENCE [LARGE SCALE GENOMIC DNA]</scope>
    <source>
        <strain evidence="10">DV1</strain>
        <tissue evidence="10">Whole organism</tissue>
    </source>
</reference>
<organism evidence="10 13">
    <name type="scientific">Macrostomum lignano</name>
    <dbReference type="NCBI Taxonomy" id="282301"/>
    <lineage>
        <taxon>Eukaryota</taxon>
        <taxon>Metazoa</taxon>
        <taxon>Spiralia</taxon>
        <taxon>Lophotrochozoa</taxon>
        <taxon>Platyhelminthes</taxon>
        <taxon>Rhabditophora</taxon>
        <taxon>Macrostomorpha</taxon>
        <taxon>Macrostomida</taxon>
        <taxon>Macrostomidae</taxon>
        <taxon>Macrostomum</taxon>
    </lineage>
</organism>
<dbReference type="EMBL" id="NIVC01003194">
    <property type="protein sequence ID" value="PAA52721.1"/>
    <property type="molecule type" value="Genomic_DNA"/>
</dbReference>
<keyword evidence="4 7" id="KW-0862">Zinc</keyword>
<comment type="caution">
    <text evidence="10">The sequence shown here is derived from an EMBL/GenBank/DDBJ whole genome shotgun (WGS) entry which is preliminary data.</text>
</comment>
<evidence type="ECO:0000313" key="12">
    <source>
        <dbReference type="EMBL" id="PAA85779.1"/>
    </source>
</evidence>
<dbReference type="GO" id="GO:0000122">
    <property type="term" value="P:negative regulation of transcription by RNA polymerase II"/>
    <property type="evidence" value="ECO:0007669"/>
    <property type="project" value="TreeGrafter"/>
</dbReference>
<dbReference type="GO" id="GO:0017136">
    <property type="term" value="F:histone deacetylase activity, NAD-dependent"/>
    <property type="evidence" value="ECO:0007669"/>
    <property type="project" value="UniProtKB-ARBA"/>
</dbReference>
<dbReference type="InterPro" id="IPR003000">
    <property type="entry name" value="Sirtuin"/>
</dbReference>
<feature type="compositionally biased region" description="Basic and acidic residues" evidence="8">
    <location>
        <begin position="359"/>
        <end position="376"/>
    </location>
</feature>
<evidence type="ECO:0000256" key="7">
    <source>
        <dbReference type="PROSITE-ProRule" id="PRU00236"/>
    </source>
</evidence>
<dbReference type="InterPro" id="IPR026590">
    <property type="entry name" value="Ssirtuin_cat_dom"/>
</dbReference>
<evidence type="ECO:0000256" key="2">
    <source>
        <dbReference type="ARBA" id="ARBA00022679"/>
    </source>
</evidence>
<evidence type="ECO:0000259" key="9">
    <source>
        <dbReference type="PROSITE" id="PS50305"/>
    </source>
</evidence>
<dbReference type="InterPro" id="IPR050134">
    <property type="entry name" value="NAD-dep_sirtuin_deacylases"/>
</dbReference>
<dbReference type="FunFam" id="3.40.50.1220:FF:000038">
    <property type="entry name" value="NAD-dependent protein deacetylase sirtuin-6 isoform X2"/>
    <property type="match status" value="1"/>
</dbReference>
<dbReference type="GO" id="GO:0003714">
    <property type="term" value="F:transcription corepressor activity"/>
    <property type="evidence" value="ECO:0007669"/>
    <property type="project" value="TreeGrafter"/>
</dbReference>
<feature type="binding site" evidence="7">
    <location>
        <position position="166"/>
    </location>
    <ligand>
        <name>Zn(2+)</name>
        <dbReference type="ChEBI" id="CHEBI:29105"/>
    </ligand>
</feature>
<keyword evidence="3 7" id="KW-0479">Metal-binding</keyword>
<evidence type="ECO:0000256" key="1">
    <source>
        <dbReference type="ARBA" id="ARBA00012928"/>
    </source>
</evidence>
<keyword evidence="13" id="KW-1185">Reference proteome</keyword>
<keyword evidence="5" id="KW-0520">NAD</keyword>
<feature type="binding site" evidence="7">
    <location>
        <position position="192"/>
    </location>
    <ligand>
        <name>Zn(2+)</name>
        <dbReference type="ChEBI" id="CHEBI:29105"/>
    </ligand>
</feature>
<dbReference type="OrthoDB" id="2919105at2759"/>
<gene>
    <name evidence="12" type="ORF">BOX15_Mlig002561g2</name>
    <name evidence="11" type="ORF">BOX15_Mlig002561g3</name>
    <name evidence="10" type="ORF">BOX15_Mlig015824g4</name>
</gene>
<feature type="compositionally biased region" description="Polar residues" evidence="8">
    <location>
        <begin position="408"/>
        <end position="422"/>
    </location>
</feature>
<feature type="compositionally biased region" description="Polar residues" evidence="8">
    <location>
        <begin position="345"/>
        <end position="358"/>
    </location>
</feature>
<dbReference type="GO" id="GO:0005634">
    <property type="term" value="C:nucleus"/>
    <property type="evidence" value="ECO:0007669"/>
    <property type="project" value="TreeGrafter"/>
</dbReference>
<evidence type="ECO:0000313" key="13">
    <source>
        <dbReference type="Proteomes" id="UP000215902"/>
    </source>
</evidence>
<dbReference type="Gene3D" id="3.40.50.1220">
    <property type="entry name" value="TPP-binding domain"/>
    <property type="match status" value="1"/>
</dbReference>
<name>A0A267D9X0_9PLAT</name>